<evidence type="ECO:0000313" key="1">
    <source>
        <dbReference type="EMBL" id="ARU12588.1"/>
    </source>
</evidence>
<gene>
    <name evidence="1" type="ORF">AgrTiChry5_178</name>
</gene>
<accession>A0A2P0QJY7</accession>
<proteinExistence type="predicted"/>
<reference evidence="1" key="1">
    <citation type="journal article" date="2018" name="Plasmid">
        <title>Complete sequence of the tumor-inducing plasmid pTiChry5 from the hypervirulent Agrobacterium tumefaciens strain Chry5.</title>
        <authorList>
            <person name="Shao S."/>
            <person name="Zhang X."/>
            <person name="van Heusden G.P.H."/>
            <person name="Hooykaas P.J."/>
        </authorList>
    </citation>
    <scope>NUCLEOTIDE SEQUENCE</scope>
    <source>
        <strain evidence="1">Chry5</strain>
        <plasmid evidence="1">pTiChry5</plasmid>
    </source>
</reference>
<sequence>MVDAQTGITREGFPEILPERIDPLFGMQQPDGVRPAYGNKLGIGGPYLRPKQGIVSPALGFVDVEIGRHHIKSADKGDGHIKLQQPRGIGM</sequence>
<dbReference type="EMBL" id="KX388536">
    <property type="protein sequence ID" value="ARU12588.1"/>
    <property type="molecule type" value="Genomic_DNA"/>
</dbReference>
<geneLocation type="plasmid" evidence="1">
    <name>pTiChry5</name>
</geneLocation>
<protein>
    <submittedName>
        <fullName evidence="1">Uncharacterized protein</fullName>
    </submittedName>
</protein>
<dbReference type="AlphaFoldDB" id="A0A2P0QJY7"/>
<name>A0A2P0QJY7_AGRTU</name>
<organism evidence="1">
    <name type="scientific">Agrobacterium tumefaciens</name>
    <dbReference type="NCBI Taxonomy" id="358"/>
    <lineage>
        <taxon>Bacteria</taxon>
        <taxon>Pseudomonadati</taxon>
        <taxon>Pseudomonadota</taxon>
        <taxon>Alphaproteobacteria</taxon>
        <taxon>Hyphomicrobiales</taxon>
        <taxon>Rhizobiaceae</taxon>
        <taxon>Rhizobium/Agrobacterium group</taxon>
        <taxon>Agrobacterium</taxon>
        <taxon>Agrobacterium tumefaciens complex</taxon>
    </lineage>
</organism>
<keyword evidence="1" id="KW-0614">Plasmid</keyword>